<comment type="caution">
    <text evidence="1">The sequence shown here is derived from an EMBL/GenBank/DDBJ whole genome shotgun (WGS) entry which is preliminary data.</text>
</comment>
<keyword evidence="2" id="KW-1185">Reference proteome</keyword>
<sequence>MAEQATEHAPTNSPLVSLPAELQHQIYEYVLLPTQTTVKNVVQYPNTAIFQTCKRIYENCRHVLLTRFPRTHQMRIEPLTRQQINDILKSRHVICHCASTHQHPYFSPSWQENQDLLEATLKFIRSFNNRQLRHPKDKLTVRIDIEVERLTLGKPDYPDYSYLISFKRAKAVQVVFVLRSASSITWGLKKERVDEFIENLERWGGVVMLESGGIAMDRKDFKFDD</sequence>
<dbReference type="Proteomes" id="UP000800235">
    <property type="component" value="Unassembled WGS sequence"/>
</dbReference>
<evidence type="ECO:0008006" key="3">
    <source>
        <dbReference type="Google" id="ProtNLM"/>
    </source>
</evidence>
<protein>
    <recommendedName>
        <fullName evidence="3">F-box domain-containing protein</fullName>
    </recommendedName>
</protein>
<name>A0A9P4NJG2_9PEZI</name>
<dbReference type="EMBL" id="MU007078">
    <property type="protein sequence ID" value="KAF2423718.1"/>
    <property type="molecule type" value="Genomic_DNA"/>
</dbReference>
<organism evidence="1 2">
    <name type="scientific">Tothia fuscella</name>
    <dbReference type="NCBI Taxonomy" id="1048955"/>
    <lineage>
        <taxon>Eukaryota</taxon>
        <taxon>Fungi</taxon>
        <taxon>Dikarya</taxon>
        <taxon>Ascomycota</taxon>
        <taxon>Pezizomycotina</taxon>
        <taxon>Dothideomycetes</taxon>
        <taxon>Pleosporomycetidae</taxon>
        <taxon>Venturiales</taxon>
        <taxon>Cylindrosympodiaceae</taxon>
        <taxon>Tothia</taxon>
    </lineage>
</organism>
<accession>A0A9P4NJG2</accession>
<dbReference type="AlphaFoldDB" id="A0A9P4NJG2"/>
<evidence type="ECO:0000313" key="2">
    <source>
        <dbReference type="Proteomes" id="UP000800235"/>
    </source>
</evidence>
<reference evidence="1" key="1">
    <citation type="journal article" date="2020" name="Stud. Mycol.">
        <title>101 Dothideomycetes genomes: a test case for predicting lifestyles and emergence of pathogens.</title>
        <authorList>
            <person name="Haridas S."/>
            <person name="Albert R."/>
            <person name="Binder M."/>
            <person name="Bloem J."/>
            <person name="Labutti K."/>
            <person name="Salamov A."/>
            <person name="Andreopoulos B."/>
            <person name="Baker S."/>
            <person name="Barry K."/>
            <person name="Bills G."/>
            <person name="Bluhm B."/>
            <person name="Cannon C."/>
            <person name="Castanera R."/>
            <person name="Culley D."/>
            <person name="Daum C."/>
            <person name="Ezra D."/>
            <person name="Gonzalez J."/>
            <person name="Henrissat B."/>
            <person name="Kuo A."/>
            <person name="Liang C."/>
            <person name="Lipzen A."/>
            <person name="Lutzoni F."/>
            <person name="Magnuson J."/>
            <person name="Mondo S."/>
            <person name="Nolan M."/>
            <person name="Ohm R."/>
            <person name="Pangilinan J."/>
            <person name="Park H.-J."/>
            <person name="Ramirez L."/>
            <person name="Alfaro M."/>
            <person name="Sun H."/>
            <person name="Tritt A."/>
            <person name="Yoshinaga Y."/>
            <person name="Zwiers L.-H."/>
            <person name="Turgeon B."/>
            <person name="Goodwin S."/>
            <person name="Spatafora J."/>
            <person name="Crous P."/>
            <person name="Grigoriev I."/>
        </authorList>
    </citation>
    <scope>NUCLEOTIDE SEQUENCE</scope>
    <source>
        <strain evidence="1">CBS 130266</strain>
    </source>
</reference>
<evidence type="ECO:0000313" key="1">
    <source>
        <dbReference type="EMBL" id="KAF2423718.1"/>
    </source>
</evidence>
<gene>
    <name evidence="1" type="ORF">EJ08DRAFT_439891</name>
</gene>
<proteinExistence type="predicted"/>